<accession>A0A5J9V8F6</accession>
<protein>
    <submittedName>
        <fullName evidence="1">Uncharacterized protein</fullName>
    </submittedName>
</protein>
<dbReference type="AlphaFoldDB" id="A0A5J9V8F6"/>
<evidence type="ECO:0000313" key="2">
    <source>
        <dbReference type="Proteomes" id="UP000324897"/>
    </source>
</evidence>
<dbReference type="Proteomes" id="UP000324897">
    <property type="component" value="Chromosome 1"/>
</dbReference>
<sequence>MEVAAEAPVEATSIGASEIYLKLHLVNFVAEHYMWGSKQYISLRRALENHSLDDHPLEIKTDEHLLEWKGKGTGKRKTRNGREASCIFWAVTRHP</sequence>
<organism evidence="1 2">
    <name type="scientific">Eragrostis curvula</name>
    <name type="common">weeping love grass</name>
    <dbReference type="NCBI Taxonomy" id="38414"/>
    <lineage>
        <taxon>Eukaryota</taxon>
        <taxon>Viridiplantae</taxon>
        <taxon>Streptophyta</taxon>
        <taxon>Embryophyta</taxon>
        <taxon>Tracheophyta</taxon>
        <taxon>Spermatophyta</taxon>
        <taxon>Magnoliopsida</taxon>
        <taxon>Liliopsida</taxon>
        <taxon>Poales</taxon>
        <taxon>Poaceae</taxon>
        <taxon>PACMAD clade</taxon>
        <taxon>Chloridoideae</taxon>
        <taxon>Eragrostideae</taxon>
        <taxon>Eragrostidinae</taxon>
        <taxon>Eragrostis</taxon>
    </lineage>
</organism>
<gene>
    <name evidence="1" type="ORF">EJB05_23425</name>
</gene>
<dbReference type="EMBL" id="RWGY01000011">
    <property type="protein sequence ID" value="TVU31727.1"/>
    <property type="molecule type" value="Genomic_DNA"/>
</dbReference>
<keyword evidence="2" id="KW-1185">Reference proteome</keyword>
<proteinExistence type="predicted"/>
<name>A0A5J9V8F6_9POAL</name>
<comment type="caution">
    <text evidence="1">The sequence shown here is derived from an EMBL/GenBank/DDBJ whole genome shotgun (WGS) entry which is preliminary data.</text>
</comment>
<reference evidence="1 2" key="1">
    <citation type="journal article" date="2019" name="Sci. Rep.">
        <title>A high-quality genome of Eragrostis curvula grass provides insights into Poaceae evolution and supports new strategies to enhance forage quality.</title>
        <authorList>
            <person name="Carballo J."/>
            <person name="Santos B.A.C.M."/>
            <person name="Zappacosta D."/>
            <person name="Garbus I."/>
            <person name="Selva J.P."/>
            <person name="Gallo C.A."/>
            <person name="Diaz A."/>
            <person name="Albertini E."/>
            <person name="Caccamo M."/>
            <person name="Echenique V."/>
        </authorList>
    </citation>
    <scope>NUCLEOTIDE SEQUENCE [LARGE SCALE GENOMIC DNA]</scope>
    <source>
        <strain evidence="2">cv. Victoria</strain>
        <tissue evidence="1">Leaf</tissue>
    </source>
</reference>
<dbReference type="Gramene" id="TVU31727">
    <property type="protein sequence ID" value="TVU31727"/>
    <property type="gene ID" value="EJB05_23425"/>
</dbReference>
<evidence type="ECO:0000313" key="1">
    <source>
        <dbReference type="EMBL" id="TVU31727.1"/>
    </source>
</evidence>